<dbReference type="EMBL" id="CP068108">
    <property type="protein sequence ID" value="QQT98920.1"/>
    <property type="molecule type" value="Genomic_DNA"/>
</dbReference>
<evidence type="ECO:0000313" key="2">
    <source>
        <dbReference type="Proteomes" id="UP000596202"/>
    </source>
</evidence>
<organism evidence="1 2">
    <name type="scientific">Myroides odoratus</name>
    <name type="common">Flavobacterium odoratum</name>
    <dbReference type="NCBI Taxonomy" id="256"/>
    <lineage>
        <taxon>Bacteria</taxon>
        <taxon>Pseudomonadati</taxon>
        <taxon>Bacteroidota</taxon>
        <taxon>Flavobacteriia</taxon>
        <taxon>Flavobacteriales</taxon>
        <taxon>Flavobacteriaceae</taxon>
        <taxon>Myroides</taxon>
    </lineage>
</organism>
<protein>
    <submittedName>
        <fullName evidence="1">Uncharacterized protein</fullName>
    </submittedName>
</protein>
<accession>A0A9Q7E721</accession>
<dbReference type="Proteomes" id="UP000596202">
    <property type="component" value="Chromosome"/>
</dbReference>
<sequence>MAQNIIDTQVEKIELLTYVQVCELMKIKATTFYRFYNNKLTAYKNAERPEDKKKYYNKKEVVALIESRKKTPTKVVVARKAVDND</sequence>
<reference evidence="1 2" key="1">
    <citation type="submission" date="2021-01" db="EMBL/GenBank/DDBJ databases">
        <title>FDA dAtabase for Regulatory Grade micrObial Sequences (FDA-ARGOS): Supporting development and validation of Infectious Disease Dx tests.</title>
        <authorList>
            <person name="Sproer C."/>
            <person name="Gronow S."/>
            <person name="Severitt S."/>
            <person name="Schroder I."/>
            <person name="Tallon L."/>
            <person name="Sadzewicz L."/>
            <person name="Zhao X."/>
            <person name="Boylan J."/>
            <person name="Ott S."/>
            <person name="Bowen H."/>
            <person name="Vavikolanu K."/>
            <person name="Mehta A."/>
            <person name="Aluvathingal J."/>
            <person name="Nadendla S."/>
            <person name="Lowell S."/>
            <person name="Myers T."/>
            <person name="Yan Y."/>
            <person name="Sichtig H."/>
        </authorList>
    </citation>
    <scope>NUCLEOTIDE SEQUENCE [LARGE SCALE GENOMIC DNA]</scope>
    <source>
        <strain evidence="1 2">FDAARGOS_1131</strain>
    </source>
</reference>
<dbReference type="RefSeq" id="WP_002986272.1">
    <property type="nucleotide sequence ID" value="NZ_CP068108.1"/>
</dbReference>
<dbReference type="AlphaFoldDB" id="A0A9Q7E721"/>
<gene>
    <name evidence="1" type="ORF">I6I88_11915</name>
</gene>
<evidence type="ECO:0000313" key="1">
    <source>
        <dbReference type="EMBL" id="QQT98920.1"/>
    </source>
</evidence>
<dbReference type="GeneID" id="93528369"/>
<proteinExistence type="predicted"/>
<name>A0A9Q7E721_MYROD</name>